<dbReference type="SMART" id="SM00020">
    <property type="entry name" value="Tryp_SPc"/>
    <property type="match status" value="1"/>
</dbReference>
<feature type="disulfide bond" evidence="14">
    <location>
        <begin position="233"/>
        <end position="310"/>
    </location>
</feature>
<organism evidence="19 20">
    <name type="scientific">Platysternon megacephalum</name>
    <name type="common">big-headed turtle</name>
    <dbReference type="NCBI Taxonomy" id="55544"/>
    <lineage>
        <taxon>Eukaryota</taxon>
        <taxon>Metazoa</taxon>
        <taxon>Chordata</taxon>
        <taxon>Craniata</taxon>
        <taxon>Vertebrata</taxon>
        <taxon>Euteleostomi</taxon>
        <taxon>Archelosauria</taxon>
        <taxon>Testudinata</taxon>
        <taxon>Testudines</taxon>
        <taxon>Cryptodira</taxon>
        <taxon>Durocryptodira</taxon>
        <taxon>Testudinoidea</taxon>
        <taxon>Platysternidae</taxon>
        <taxon>Platysternon</taxon>
    </lineage>
</organism>
<dbReference type="GO" id="GO:0005615">
    <property type="term" value="C:extracellular space"/>
    <property type="evidence" value="ECO:0007669"/>
    <property type="project" value="TreeGrafter"/>
</dbReference>
<evidence type="ECO:0000313" key="19">
    <source>
        <dbReference type="EMBL" id="TFJ99770.1"/>
    </source>
</evidence>
<dbReference type="SUPFAM" id="SSF57414">
    <property type="entry name" value="Hairpin loop containing domain-like"/>
    <property type="match status" value="1"/>
</dbReference>
<dbReference type="PANTHER" id="PTHR24261:SF13">
    <property type="entry name" value="PLASMINOGEN"/>
    <property type="match status" value="1"/>
</dbReference>
<feature type="disulfide bond" evidence="14">
    <location>
        <begin position="323"/>
        <end position="400"/>
    </location>
</feature>
<dbReference type="PANTHER" id="PTHR24261">
    <property type="entry name" value="PLASMINOGEN-RELATED"/>
    <property type="match status" value="1"/>
</dbReference>
<evidence type="ECO:0000256" key="1">
    <source>
        <dbReference type="ARBA" id="ARBA00004613"/>
    </source>
</evidence>
<feature type="disulfide bond" evidence="14">
    <location>
        <begin position="282"/>
        <end position="305"/>
    </location>
</feature>
<dbReference type="PIRSF" id="PIRSF001152">
    <property type="entry name" value="HGF_MST1"/>
    <property type="match status" value="1"/>
</dbReference>
<dbReference type="InterPro" id="IPR024174">
    <property type="entry name" value="HGF/MST1"/>
</dbReference>
<dbReference type="EMBL" id="QXTE01000306">
    <property type="protein sequence ID" value="TFJ99770.1"/>
    <property type="molecule type" value="Genomic_DNA"/>
</dbReference>
<evidence type="ECO:0000256" key="4">
    <source>
        <dbReference type="ARBA" id="ARBA00022572"/>
    </source>
</evidence>
<evidence type="ECO:0000256" key="15">
    <source>
        <dbReference type="SAM" id="SignalP"/>
    </source>
</evidence>
<evidence type="ECO:0000256" key="11">
    <source>
        <dbReference type="ARBA" id="ARBA00023084"/>
    </source>
</evidence>
<dbReference type="FunFam" id="2.40.20.10:FF:000004">
    <property type="entry name" value="Hepatocyte growth factor"/>
    <property type="match status" value="1"/>
</dbReference>
<dbReference type="PROSITE" id="PS50070">
    <property type="entry name" value="KRINGLE_2"/>
    <property type="match status" value="5"/>
</dbReference>
<evidence type="ECO:0000256" key="10">
    <source>
        <dbReference type="ARBA" id="ARBA00022825"/>
    </source>
</evidence>
<comment type="caution">
    <text evidence="14">Lacks conserved residue(s) required for the propagation of feature annotation.</text>
</comment>
<dbReference type="InterPro" id="IPR001314">
    <property type="entry name" value="Peptidase_S1A"/>
</dbReference>
<dbReference type="InterPro" id="IPR050759">
    <property type="entry name" value="Serine_protease_kringle"/>
</dbReference>
<dbReference type="SMART" id="SM00473">
    <property type="entry name" value="PAN_AP"/>
    <property type="match status" value="1"/>
</dbReference>
<feature type="chain" id="PRO_5020033040" evidence="15">
    <location>
        <begin position="20"/>
        <end position="859"/>
    </location>
</feature>
<dbReference type="SMART" id="SM00130">
    <property type="entry name" value="KR"/>
    <property type="match status" value="5"/>
</dbReference>
<keyword evidence="5" id="KW-0645">Protease</keyword>
<dbReference type="GO" id="GO:0006508">
    <property type="term" value="P:proteolysis"/>
    <property type="evidence" value="ECO:0007669"/>
    <property type="project" value="UniProtKB-KW"/>
</dbReference>
<dbReference type="FunFam" id="3.50.4.10:FF:000027">
    <property type="entry name" value="Plasminogen"/>
    <property type="match status" value="1"/>
</dbReference>
<name>A0A4D9DQF7_9SAUR</name>
<dbReference type="Gene3D" id="3.50.4.10">
    <property type="entry name" value="Hepatocyte Growth Factor"/>
    <property type="match status" value="1"/>
</dbReference>
<dbReference type="OrthoDB" id="41905at2759"/>
<feature type="signal peptide" evidence="15">
    <location>
        <begin position="1"/>
        <end position="19"/>
    </location>
</feature>
<dbReference type="CDD" id="cd00190">
    <property type="entry name" value="Tryp_SPc"/>
    <property type="match status" value="1"/>
</dbReference>
<dbReference type="Proteomes" id="UP000297703">
    <property type="component" value="Unassembled WGS sequence"/>
</dbReference>
<keyword evidence="20" id="KW-1185">Reference proteome</keyword>
<dbReference type="InterPro" id="IPR018056">
    <property type="entry name" value="Kringle_CS"/>
</dbReference>
<dbReference type="PROSITE" id="PS00021">
    <property type="entry name" value="KRINGLE_1"/>
    <property type="match status" value="5"/>
</dbReference>
<comment type="subcellular location">
    <subcellularLocation>
        <location evidence="1">Secreted</location>
    </subcellularLocation>
</comment>
<keyword evidence="6" id="KW-0356">Hemostasis</keyword>
<dbReference type="InterPro" id="IPR043504">
    <property type="entry name" value="Peptidase_S1_PA_chymotrypsin"/>
</dbReference>
<dbReference type="FunFam" id="2.40.20.10:FF:000011">
    <property type="entry name" value="Plasminogen"/>
    <property type="match status" value="1"/>
</dbReference>
<evidence type="ECO:0000256" key="8">
    <source>
        <dbReference type="ARBA" id="ARBA00022737"/>
    </source>
</evidence>
<dbReference type="GO" id="GO:0007596">
    <property type="term" value="P:blood coagulation"/>
    <property type="evidence" value="ECO:0007669"/>
    <property type="project" value="UniProtKB-KW"/>
</dbReference>
<feature type="domain" description="Kringle" evidence="16">
    <location>
        <begin position="150"/>
        <end position="229"/>
    </location>
</feature>
<evidence type="ECO:0000256" key="14">
    <source>
        <dbReference type="PROSITE-ProRule" id="PRU00121"/>
    </source>
</evidence>
<dbReference type="Pfam" id="PF00024">
    <property type="entry name" value="PAN_1"/>
    <property type="match status" value="1"/>
</dbReference>
<dbReference type="Gene3D" id="2.40.20.10">
    <property type="entry name" value="Plasminogen Kringle 4"/>
    <property type="match status" value="5"/>
</dbReference>
<proteinExistence type="predicted"/>
<feature type="domain" description="Kringle" evidence="16">
    <location>
        <begin position="232"/>
        <end position="310"/>
    </location>
</feature>
<dbReference type="InterPro" id="IPR009003">
    <property type="entry name" value="Peptidase_S1_PA"/>
</dbReference>
<keyword evidence="7 15" id="KW-0732">Signal</keyword>
<keyword evidence="9" id="KW-0378">Hydrolase</keyword>
<evidence type="ECO:0000256" key="9">
    <source>
        <dbReference type="ARBA" id="ARBA00022801"/>
    </source>
</evidence>
<dbReference type="Pfam" id="PF00051">
    <property type="entry name" value="Kringle"/>
    <property type="match status" value="5"/>
</dbReference>
<dbReference type="PROSITE" id="PS50948">
    <property type="entry name" value="PAN"/>
    <property type="match status" value="1"/>
</dbReference>
<evidence type="ECO:0000256" key="12">
    <source>
        <dbReference type="ARBA" id="ARBA00023157"/>
    </source>
</evidence>
<comment type="subunit">
    <text evidence="13">Interacts with CSPG4 and AMOT. Interacts (via the Kringle domains) with HRG; the interaction tethers PLG to the cell surface and enhances its activation. Interacts (via Kringle 4 domain) with ADA; the interaction stimulates PLG activation when in complex with DPP4. Angiostatin: Interacts with ATP5F1A; the interaction inhibits most of the angiogenic effects of angiostatin.</text>
</comment>
<dbReference type="InterPro" id="IPR000001">
    <property type="entry name" value="Kringle"/>
</dbReference>
<dbReference type="GO" id="GO:0005102">
    <property type="term" value="F:signaling receptor binding"/>
    <property type="evidence" value="ECO:0007669"/>
    <property type="project" value="TreeGrafter"/>
</dbReference>
<protein>
    <submittedName>
        <fullName evidence="19">Synaptophysin</fullName>
    </submittedName>
</protein>
<comment type="caution">
    <text evidence="19">The sequence shown here is derived from an EMBL/GenBank/DDBJ whole genome shotgun (WGS) entry which is preliminary data.</text>
</comment>
<dbReference type="GO" id="GO:0004252">
    <property type="term" value="F:serine-type endopeptidase activity"/>
    <property type="evidence" value="ECO:0007669"/>
    <property type="project" value="InterPro"/>
</dbReference>
<evidence type="ECO:0000259" key="17">
    <source>
        <dbReference type="PROSITE" id="PS50240"/>
    </source>
</evidence>
<dbReference type="AlphaFoldDB" id="A0A4D9DQF7"/>
<dbReference type="Pfam" id="PF00089">
    <property type="entry name" value="Trypsin"/>
    <property type="match status" value="1"/>
</dbReference>
<keyword evidence="8" id="KW-0677">Repeat</keyword>
<feature type="disulfide bond" evidence="14">
    <location>
        <begin position="422"/>
        <end position="499"/>
    </location>
</feature>
<evidence type="ECO:0000256" key="6">
    <source>
        <dbReference type="ARBA" id="ARBA00022696"/>
    </source>
</evidence>
<evidence type="ECO:0000313" key="20">
    <source>
        <dbReference type="Proteomes" id="UP000297703"/>
    </source>
</evidence>
<reference evidence="19 20" key="2">
    <citation type="submission" date="2019-04" db="EMBL/GenBank/DDBJ databases">
        <title>The genome sequence of big-headed turtle.</title>
        <authorList>
            <person name="Gong S."/>
        </authorList>
    </citation>
    <scope>NUCLEOTIDE SEQUENCE [LARGE SCALE GENOMIC DNA]</scope>
    <source>
        <strain evidence="19">DO16091913</strain>
        <tissue evidence="19">Muscle</tissue>
    </source>
</reference>
<dbReference type="CDD" id="cd00108">
    <property type="entry name" value="KR"/>
    <property type="match status" value="5"/>
</dbReference>
<dbReference type="InterPro" id="IPR033116">
    <property type="entry name" value="TRYPSIN_SER"/>
</dbReference>
<feature type="disulfide bond" evidence="14">
    <location>
        <begin position="443"/>
        <end position="482"/>
    </location>
</feature>
<feature type="domain" description="Kringle" evidence="16">
    <location>
        <begin position="322"/>
        <end position="400"/>
    </location>
</feature>
<keyword evidence="4 14" id="KW-0420">Kringle</keyword>
<dbReference type="InterPro" id="IPR001254">
    <property type="entry name" value="Trypsin_dom"/>
</dbReference>
<dbReference type="InterPro" id="IPR003609">
    <property type="entry name" value="Pan_app"/>
</dbReference>
<feature type="domain" description="Kringle" evidence="16">
    <location>
        <begin position="529"/>
        <end position="609"/>
    </location>
</feature>
<keyword evidence="11" id="KW-0094">Blood coagulation</keyword>
<dbReference type="PRINTS" id="PR00018">
    <property type="entry name" value="KRINGLE"/>
</dbReference>
<feature type="disulfide bond" evidence="14">
    <location>
        <begin position="471"/>
        <end position="494"/>
    </location>
</feature>
<feature type="disulfide bond" evidence="14">
    <location>
        <begin position="254"/>
        <end position="293"/>
    </location>
</feature>
<dbReference type="SUPFAM" id="SSF57440">
    <property type="entry name" value="Kringle-like"/>
    <property type="match status" value="5"/>
</dbReference>
<gene>
    <name evidence="19" type="ORF">DR999_PMT18164</name>
</gene>
<feature type="disulfide bond" evidence="14">
    <location>
        <begin position="372"/>
        <end position="395"/>
    </location>
</feature>
<accession>A0A4D9DQF7</accession>
<dbReference type="FunFam" id="2.40.20.10:FF:000002">
    <property type="entry name" value="Hepatocyte growth factor"/>
    <property type="match status" value="1"/>
</dbReference>
<reference evidence="19 20" key="1">
    <citation type="submission" date="2019-04" db="EMBL/GenBank/DDBJ databases">
        <title>Draft genome of the big-headed turtle Platysternon megacephalum.</title>
        <authorList>
            <person name="Gong S."/>
        </authorList>
    </citation>
    <scope>NUCLEOTIDE SEQUENCE [LARGE SCALE GENOMIC DNA]</scope>
    <source>
        <strain evidence="19">DO16091913</strain>
        <tissue evidence="19">Muscle</tissue>
    </source>
</reference>
<dbReference type="InterPro" id="IPR038178">
    <property type="entry name" value="Kringle_sf"/>
</dbReference>
<evidence type="ECO:0000256" key="13">
    <source>
        <dbReference type="ARBA" id="ARBA00038571"/>
    </source>
</evidence>
<keyword evidence="10" id="KW-0720">Serine protease</keyword>
<keyword evidence="3" id="KW-0721">Serine protease homolog</keyword>
<dbReference type="STRING" id="55544.A0A4D9DQF7"/>
<dbReference type="PROSITE" id="PS00135">
    <property type="entry name" value="TRYPSIN_SER"/>
    <property type="match status" value="1"/>
</dbReference>
<feature type="domain" description="Kringle" evidence="16">
    <location>
        <begin position="421"/>
        <end position="499"/>
    </location>
</feature>
<dbReference type="SUPFAM" id="SSF50494">
    <property type="entry name" value="Trypsin-like serine proteases"/>
    <property type="match status" value="1"/>
</dbReference>
<evidence type="ECO:0000259" key="18">
    <source>
        <dbReference type="PROSITE" id="PS50948"/>
    </source>
</evidence>
<evidence type="ECO:0000256" key="7">
    <source>
        <dbReference type="ARBA" id="ARBA00022729"/>
    </source>
</evidence>
<evidence type="ECO:0000256" key="2">
    <source>
        <dbReference type="ARBA" id="ARBA00022525"/>
    </source>
</evidence>
<evidence type="ECO:0000256" key="5">
    <source>
        <dbReference type="ARBA" id="ARBA00022670"/>
    </source>
</evidence>
<keyword evidence="2" id="KW-0964">Secreted</keyword>
<evidence type="ECO:0000256" key="3">
    <source>
        <dbReference type="ARBA" id="ARBA00022542"/>
    </source>
</evidence>
<feature type="disulfide bond" evidence="14">
    <location>
        <begin position="344"/>
        <end position="383"/>
    </location>
</feature>
<dbReference type="Gene3D" id="2.40.10.10">
    <property type="entry name" value="Trypsin-like serine proteases"/>
    <property type="match status" value="1"/>
</dbReference>
<dbReference type="PROSITE" id="PS50240">
    <property type="entry name" value="TRYPSIN_DOM"/>
    <property type="match status" value="1"/>
</dbReference>
<dbReference type="InterPro" id="IPR013806">
    <property type="entry name" value="Kringle-like"/>
</dbReference>
<feature type="domain" description="Apple" evidence="18">
    <location>
        <begin position="65"/>
        <end position="146"/>
    </location>
</feature>
<keyword evidence="12 14" id="KW-1015">Disulfide bond</keyword>
<dbReference type="FunFam" id="2.40.10.10:FF:000003">
    <property type="entry name" value="Transmembrane serine protease 3"/>
    <property type="match status" value="1"/>
</dbReference>
<sequence length="859" mass="96045">MGISKAVFLLLLFLYAGLGQYPHSSTCVGGVEVRTLQHHPVASVGGHVSQWQGSVAVEPVNNSSAQGDILDNYVKTEGAWIVGQTKQIYKTNRKEECAEKCEAETKFTCRAFLFTNKDQQCTTLAENTKTSELVRGTDVVLFEKRIYLLECRTGKGKDYRGTVSKTQSGVPCQKWSDSKPHIPNFTPDNTPLAGLEANYCRNPDEDEKGPWCYTTDPDTRFDYCTIQECEEECMHCSGENYQGKISKTESGIECQHWDAQQPHSHGYIPSNFPEKNLRMNYCRNPDGEPRPWCFTTNPTKRWEFCNIPRCTTPPPLSGPGRQCLSGNGEDYRGKIDVTVSGNTCQRWSTQFPHKHARTPESYPCKALEENYCRNPDGEIKPWCYTTNSTTRWEYCNIPSCDETEAVNTDAIVIQQDPVVEDCFRGTGLTYRGTTSLTISGKKCQAWRSMSPHKHTKTPAAYPNADLRQNYCRNPDVDRAPWCYTIDPTVRWEYCNLRRCGNAQMTLPKPPRPTMVSTLRTTTATQTVTDCVAGNGRDYRGTIATTASGKTCQEWSSQKPHSHDYFTPVTHPRAGLEKNYCRNPDGDINGPWCYTTDPRKAWEYCEITECPSPKYECGKAKTAPKLCPTRIVGGCVSNPHSWPWQISLRTSYNQHFCGGTLIAPQWVLTAKHCLERSSRPSSYRIFLGLHTERADEVSVQMRDVEKIFKEPGGADVALLKMSSPAVINNEVIPACLPSENVMLGNRAECYVTGWGETKGTGGEGKLKETGFPVIENKVCNRPEFLNGRVRNHELCAGNIDGGTDSCQGDSGGPLICIEQEKFFIHGVTSWGLGCAEPMKPGVYARVSRFVSWIGRVMSTG</sequence>
<evidence type="ECO:0000259" key="16">
    <source>
        <dbReference type="PROSITE" id="PS50070"/>
    </source>
</evidence>
<feature type="domain" description="Peptidase S1" evidence="17">
    <location>
        <begin position="630"/>
        <end position="857"/>
    </location>
</feature>
<dbReference type="FunFam" id="2.40.20.10:FF:000025">
    <property type="entry name" value="Plasminogen"/>
    <property type="match status" value="2"/>
</dbReference>
<dbReference type="PRINTS" id="PR00722">
    <property type="entry name" value="CHYMOTRYPSIN"/>
</dbReference>